<dbReference type="Proteomes" id="UP000631576">
    <property type="component" value="Unassembled WGS sequence"/>
</dbReference>
<keyword evidence="2" id="KW-1133">Transmembrane helix</keyword>
<keyword evidence="1" id="KW-0175">Coiled coil</keyword>
<dbReference type="InterPro" id="IPR019277">
    <property type="entry name" value="DUF2304"/>
</dbReference>
<name>A0ABR7GB73_9FIRM</name>
<gene>
    <name evidence="3" type="ORF">H8S40_14290</name>
</gene>
<reference evidence="3 4" key="1">
    <citation type="submission" date="2020-08" db="EMBL/GenBank/DDBJ databases">
        <title>Genome public.</title>
        <authorList>
            <person name="Liu C."/>
            <person name="Sun Q."/>
        </authorList>
    </citation>
    <scope>NUCLEOTIDE SEQUENCE [LARGE SCALE GENOMIC DNA]</scope>
    <source>
        <strain evidence="3 4">NSJ-13</strain>
    </source>
</reference>
<evidence type="ECO:0000256" key="1">
    <source>
        <dbReference type="SAM" id="Coils"/>
    </source>
</evidence>
<dbReference type="Pfam" id="PF10066">
    <property type="entry name" value="DUF2304"/>
    <property type="match status" value="1"/>
</dbReference>
<keyword evidence="4" id="KW-1185">Reference proteome</keyword>
<comment type="caution">
    <text evidence="3">The sequence shown here is derived from an EMBL/GenBank/DDBJ whole genome shotgun (WGS) entry which is preliminary data.</text>
</comment>
<evidence type="ECO:0000256" key="2">
    <source>
        <dbReference type="SAM" id="Phobius"/>
    </source>
</evidence>
<feature type="transmembrane region" description="Helical" evidence="2">
    <location>
        <begin position="6"/>
        <end position="24"/>
    </location>
</feature>
<sequence>MNIRIQVIVAIVIVLALCVIINMIRKKALELRYALAWLLVGFGTLILDLFPDVMMGLAKFMGIEVPSNMLFFLGFCFALIIIFVLTIAVSRMSIRIKNLTQEMALYEKRMKDNERQ</sequence>
<keyword evidence="2" id="KW-0812">Transmembrane</keyword>
<protein>
    <submittedName>
        <fullName evidence="3">DUF2304 domain-containing protein</fullName>
    </submittedName>
</protein>
<organism evidence="3 4">
    <name type="scientific">Ruminococcus hominis</name>
    <dbReference type="NCBI Taxonomy" id="2763065"/>
    <lineage>
        <taxon>Bacteria</taxon>
        <taxon>Bacillati</taxon>
        <taxon>Bacillota</taxon>
        <taxon>Clostridia</taxon>
        <taxon>Eubacteriales</taxon>
        <taxon>Oscillospiraceae</taxon>
        <taxon>Ruminococcus</taxon>
    </lineage>
</organism>
<evidence type="ECO:0000313" key="3">
    <source>
        <dbReference type="EMBL" id="MBC5684686.1"/>
    </source>
</evidence>
<accession>A0ABR7GB73</accession>
<feature type="transmembrane region" description="Helical" evidence="2">
    <location>
        <begin position="31"/>
        <end position="50"/>
    </location>
</feature>
<evidence type="ECO:0000313" key="4">
    <source>
        <dbReference type="Proteomes" id="UP000631576"/>
    </source>
</evidence>
<keyword evidence="2" id="KW-0472">Membrane</keyword>
<proteinExistence type="predicted"/>
<feature type="coiled-coil region" evidence="1">
    <location>
        <begin position="89"/>
        <end position="116"/>
    </location>
</feature>
<dbReference type="EMBL" id="JACOPE010000001">
    <property type="protein sequence ID" value="MBC5684686.1"/>
    <property type="molecule type" value="Genomic_DNA"/>
</dbReference>
<feature type="transmembrane region" description="Helical" evidence="2">
    <location>
        <begin position="70"/>
        <end position="89"/>
    </location>
</feature>